<dbReference type="AlphaFoldDB" id="A0A1Y6C3K6"/>
<sequence>MNRFVNRFFLITFLLSLAACHNSKPHRELDFDESIRNLHQEEHHLHTSPKQDLPFVVHRNLDVVWDASHDDIIRLPSFSFTNQDKETISQETLKGRYVIANFFYMHCAGMCPLIMGNMKKIYQKIQNPNVVLLSHSLMPETDTPEKLKEFSTALGADERWQFVTGPKAAMYELARETYHADTSRGQESLGDNFRHGEHIYLIDPEGRIRGLYNGKNPAAVKALLADLSKLTCCTPNNPI</sequence>
<protein>
    <submittedName>
        <fullName evidence="6">Protein SCO1/2</fullName>
    </submittedName>
</protein>
<feature type="domain" description="Thioredoxin" evidence="5">
    <location>
        <begin position="69"/>
        <end position="229"/>
    </location>
</feature>
<dbReference type="InterPro" id="IPR013766">
    <property type="entry name" value="Thioredoxin_domain"/>
</dbReference>
<keyword evidence="7" id="KW-1185">Reference proteome</keyword>
<evidence type="ECO:0000256" key="1">
    <source>
        <dbReference type="ARBA" id="ARBA00010996"/>
    </source>
</evidence>
<gene>
    <name evidence="6" type="ORF">SAMN06296036_1135</name>
</gene>
<feature type="binding site" evidence="3">
    <location>
        <position position="111"/>
    </location>
    <ligand>
        <name>Cu cation</name>
        <dbReference type="ChEBI" id="CHEBI:23378"/>
    </ligand>
</feature>
<dbReference type="RefSeq" id="WP_159455435.1">
    <property type="nucleotide sequence ID" value="NZ_FWZT01000013.1"/>
</dbReference>
<reference evidence="7" key="1">
    <citation type="submission" date="2017-04" db="EMBL/GenBank/DDBJ databases">
        <authorList>
            <person name="Varghese N."/>
            <person name="Submissions S."/>
        </authorList>
    </citation>
    <scope>NUCLEOTIDE SEQUENCE [LARGE SCALE GENOMIC DNA]</scope>
    <source>
        <strain evidence="7">RKEM611</strain>
    </source>
</reference>
<dbReference type="Pfam" id="PF02630">
    <property type="entry name" value="SCO1-SenC"/>
    <property type="match status" value="1"/>
</dbReference>
<proteinExistence type="inferred from homology"/>
<dbReference type="InterPro" id="IPR003782">
    <property type="entry name" value="SCO1/SenC"/>
</dbReference>
<organism evidence="6 7">
    <name type="scientific">Pseudobacteriovorax antillogorgiicola</name>
    <dbReference type="NCBI Taxonomy" id="1513793"/>
    <lineage>
        <taxon>Bacteria</taxon>
        <taxon>Pseudomonadati</taxon>
        <taxon>Bdellovibrionota</taxon>
        <taxon>Oligoflexia</taxon>
        <taxon>Oligoflexales</taxon>
        <taxon>Pseudobacteriovoracaceae</taxon>
        <taxon>Pseudobacteriovorax</taxon>
    </lineage>
</organism>
<feature type="binding site" evidence="3">
    <location>
        <position position="107"/>
    </location>
    <ligand>
        <name>Cu cation</name>
        <dbReference type="ChEBI" id="CHEBI:23378"/>
    </ligand>
</feature>
<name>A0A1Y6C3K6_9BACT</name>
<evidence type="ECO:0000259" key="5">
    <source>
        <dbReference type="PROSITE" id="PS51352"/>
    </source>
</evidence>
<evidence type="ECO:0000256" key="3">
    <source>
        <dbReference type="PIRSR" id="PIRSR603782-1"/>
    </source>
</evidence>
<dbReference type="PANTHER" id="PTHR12151">
    <property type="entry name" value="ELECTRON TRANSPORT PROTIN SCO1/SENC FAMILY MEMBER"/>
    <property type="match status" value="1"/>
</dbReference>
<dbReference type="EMBL" id="FWZT01000013">
    <property type="protein sequence ID" value="SMF42511.1"/>
    <property type="molecule type" value="Genomic_DNA"/>
</dbReference>
<evidence type="ECO:0000313" key="7">
    <source>
        <dbReference type="Proteomes" id="UP000192907"/>
    </source>
</evidence>
<accession>A0A1Y6C3K6</accession>
<dbReference type="Gene3D" id="3.40.30.10">
    <property type="entry name" value="Glutaredoxin"/>
    <property type="match status" value="1"/>
</dbReference>
<dbReference type="PANTHER" id="PTHR12151:SF25">
    <property type="entry name" value="LINALOOL DEHYDRATASE_ISOMERASE DOMAIN-CONTAINING PROTEIN"/>
    <property type="match status" value="1"/>
</dbReference>
<keyword evidence="2 3" id="KW-0186">Copper</keyword>
<keyword evidence="4" id="KW-1015">Disulfide bond</keyword>
<evidence type="ECO:0000256" key="4">
    <source>
        <dbReference type="PIRSR" id="PIRSR603782-2"/>
    </source>
</evidence>
<evidence type="ECO:0000313" key="6">
    <source>
        <dbReference type="EMBL" id="SMF42511.1"/>
    </source>
</evidence>
<dbReference type="Proteomes" id="UP000192907">
    <property type="component" value="Unassembled WGS sequence"/>
</dbReference>
<dbReference type="PROSITE" id="PS51257">
    <property type="entry name" value="PROKAR_LIPOPROTEIN"/>
    <property type="match status" value="1"/>
</dbReference>
<dbReference type="InterPro" id="IPR036249">
    <property type="entry name" value="Thioredoxin-like_sf"/>
</dbReference>
<feature type="disulfide bond" description="Redox-active" evidence="4">
    <location>
        <begin position="107"/>
        <end position="111"/>
    </location>
</feature>
<dbReference type="STRING" id="1513793.SAMN06296036_1135"/>
<keyword evidence="3" id="KW-0479">Metal-binding</keyword>
<comment type="similarity">
    <text evidence="1">Belongs to the SCO1/2 family.</text>
</comment>
<dbReference type="GO" id="GO:0046872">
    <property type="term" value="F:metal ion binding"/>
    <property type="evidence" value="ECO:0007669"/>
    <property type="project" value="UniProtKB-KW"/>
</dbReference>
<feature type="binding site" evidence="3">
    <location>
        <position position="195"/>
    </location>
    <ligand>
        <name>Cu cation</name>
        <dbReference type="ChEBI" id="CHEBI:23378"/>
    </ligand>
</feature>
<dbReference type="CDD" id="cd02968">
    <property type="entry name" value="SCO"/>
    <property type="match status" value="1"/>
</dbReference>
<dbReference type="SUPFAM" id="SSF52833">
    <property type="entry name" value="Thioredoxin-like"/>
    <property type="match status" value="1"/>
</dbReference>
<evidence type="ECO:0000256" key="2">
    <source>
        <dbReference type="ARBA" id="ARBA00023008"/>
    </source>
</evidence>
<dbReference type="PROSITE" id="PS51352">
    <property type="entry name" value="THIOREDOXIN_2"/>
    <property type="match status" value="1"/>
</dbReference>